<proteinExistence type="predicted"/>
<evidence type="ECO:0000313" key="3">
    <source>
        <dbReference type="EMBL" id="CAF2009288.1"/>
    </source>
</evidence>
<evidence type="ECO:0000313" key="7">
    <source>
        <dbReference type="EMBL" id="CAF4133946.1"/>
    </source>
</evidence>
<evidence type="ECO:0000313" key="6">
    <source>
        <dbReference type="EMBL" id="CAF3814226.1"/>
    </source>
</evidence>
<protein>
    <submittedName>
        <fullName evidence="3">Uncharacterized protein</fullName>
    </submittedName>
</protein>
<gene>
    <name evidence="2" type="ORF">CJN711_LOCUS24030</name>
    <name evidence="7" type="ORF">GIL414_LOCUS18666</name>
    <name evidence="5" type="ORF">OVN521_LOCUS2741</name>
    <name evidence="8" type="ORF">SMN809_LOCUS57864</name>
    <name evidence="6" type="ORF">UXM345_LOCUS5569</name>
    <name evidence="4" type="ORF">WKI299_LOCUS26991</name>
    <name evidence="3" type="ORF">XDN619_LOCUS3680</name>
</gene>
<dbReference type="EMBL" id="CAJNRG010000578">
    <property type="protein sequence ID" value="CAF2009288.1"/>
    <property type="molecule type" value="Genomic_DNA"/>
</dbReference>
<evidence type="ECO:0000313" key="4">
    <source>
        <dbReference type="EMBL" id="CAF2134626.1"/>
    </source>
</evidence>
<evidence type="ECO:0000256" key="1">
    <source>
        <dbReference type="SAM" id="Phobius"/>
    </source>
</evidence>
<feature type="transmembrane region" description="Helical" evidence="1">
    <location>
        <begin position="41"/>
        <end position="59"/>
    </location>
</feature>
<organism evidence="3 10">
    <name type="scientific">Rotaria magnacalcarata</name>
    <dbReference type="NCBI Taxonomy" id="392030"/>
    <lineage>
        <taxon>Eukaryota</taxon>
        <taxon>Metazoa</taxon>
        <taxon>Spiralia</taxon>
        <taxon>Gnathifera</taxon>
        <taxon>Rotifera</taxon>
        <taxon>Eurotatoria</taxon>
        <taxon>Bdelloidea</taxon>
        <taxon>Philodinida</taxon>
        <taxon>Philodinidae</taxon>
        <taxon>Rotaria</taxon>
    </lineage>
</organism>
<dbReference type="EMBL" id="CAJOBF010000417">
    <property type="protein sequence ID" value="CAF3814226.1"/>
    <property type="molecule type" value="Genomic_DNA"/>
</dbReference>
<evidence type="ECO:0000313" key="2">
    <source>
        <dbReference type="EMBL" id="CAF1439776.1"/>
    </source>
</evidence>
<evidence type="ECO:0000313" key="9">
    <source>
        <dbReference type="Proteomes" id="UP000663866"/>
    </source>
</evidence>
<dbReference type="Proteomes" id="UP000663887">
    <property type="component" value="Unassembled WGS sequence"/>
</dbReference>
<dbReference type="EMBL" id="CAJNOV010011134">
    <property type="protein sequence ID" value="CAF1439776.1"/>
    <property type="molecule type" value="Genomic_DNA"/>
</dbReference>
<dbReference type="EMBL" id="CAJOBI010214358">
    <property type="protein sequence ID" value="CAF5025900.1"/>
    <property type="molecule type" value="Genomic_DNA"/>
</dbReference>
<evidence type="ECO:0000313" key="10">
    <source>
        <dbReference type="Proteomes" id="UP000663887"/>
    </source>
</evidence>
<dbReference type="Proteomes" id="UP000663842">
    <property type="component" value="Unassembled WGS sequence"/>
</dbReference>
<accession>A0A816MV39</accession>
<name>A0A816MV39_9BILA</name>
<dbReference type="AlphaFoldDB" id="A0A816MV39"/>
<dbReference type="EMBL" id="CAJNRF010011723">
    <property type="protein sequence ID" value="CAF2134626.1"/>
    <property type="molecule type" value="Genomic_DNA"/>
</dbReference>
<dbReference type="EMBL" id="CAJOBJ010009275">
    <property type="protein sequence ID" value="CAF4133946.1"/>
    <property type="molecule type" value="Genomic_DNA"/>
</dbReference>
<dbReference type="Proteomes" id="UP000676336">
    <property type="component" value="Unassembled WGS sequence"/>
</dbReference>
<reference evidence="3" key="1">
    <citation type="submission" date="2021-02" db="EMBL/GenBank/DDBJ databases">
        <authorList>
            <person name="Nowell W R."/>
        </authorList>
    </citation>
    <scope>NUCLEOTIDE SEQUENCE</scope>
</reference>
<comment type="caution">
    <text evidence="3">The sequence shown here is derived from an EMBL/GenBank/DDBJ whole genome shotgun (WGS) entry which is preliminary data.</text>
</comment>
<keyword evidence="1" id="KW-0812">Transmembrane</keyword>
<keyword evidence="1" id="KW-1133">Transmembrane helix</keyword>
<dbReference type="Proteomes" id="UP000663866">
    <property type="component" value="Unassembled WGS sequence"/>
</dbReference>
<dbReference type="Proteomes" id="UP000663856">
    <property type="component" value="Unassembled WGS sequence"/>
</dbReference>
<dbReference type="Proteomes" id="UP000663855">
    <property type="component" value="Unassembled WGS sequence"/>
</dbReference>
<evidence type="ECO:0000313" key="8">
    <source>
        <dbReference type="EMBL" id="CAF5025900.1"/>
    </source>
</evidence>
<dbReference type="Proteomes" id="UP000681720">
    <property type="component" value="Unassembled WGS sequence"/>
</dbReference>
<keyword evidence="9" id="KW-1185">Reference proteome</keyword>
<sequence>MIVHFINVLLGFLTRPYIAVEKYFLLTFQSYLPTDFDEKSWCILFGLMSIVAIIIACTLSRYVTIKDADDDPVYQRAKLYSIQRKSQKTN</sequence>
<keyword evidence="1" id="KW-0472">Membrane</keyword>
<evidence type="ECO:0000313" key="5">
    <source>
        <dbReference type="EMBL" id="CAF3780177.1"/>
    </source>
</evidence>
<dbReference type="EMBL" id="CAJOBG010000223">
    <property type="protein sequence ID" value="CAF3780177.1"/>
    <property type="molecule type" value="Genomic_DNA"/>
</dbReference>